<organism evidence="1 2">
    <name type="scientific">Solidesulfovibrio fructosivorans JJ]</name>
    <dbReference type="NCBI Taxonomy" id="596151"/>
    <lineage>
        <taxon>Bacteria</taxon>
        <taxon>Pseudomonadati</taxon>
        <taxon>Thermodesulfobacteriota</taxon>
        <taxon>Desulfovibrionia</taxon>
        <taxon>Desulfovibrionales</taxon>
        <taxon>Desulfovibrionaceae</taxon>
        <taxon>Solidesulfovibrio</taxon>
    </lineage>
</organism>
<reference evidence="1 2" key="1">
    <citation type="submission" date="2010-08" db="EMBL/GenBank/DDBJ databases">
        <title>The draft genome of Desulfovibrio fructosovorans JJ.</title>
        <authorList>
            <consortium name="US DOE Joint Genome Institute (JGI-PGF)"/>
            <person name="Lucas S."/>
            <person name="Copeland A."/>
            <person name="Lapidus A."/>
            <person name="Cheng J.-F."/>
            <person name="Bruce D."/>
            <person name="Goodwin L."/>
            <person name="Pitluck S."/>
            <person name="Land M.L."/>
            <person name="Hauser L."/>
            <person name="Chang Y.-J."/>
            <person name="Jeffries C."/>
            <person name="Wall J.D."/>
            <person name="Stahl D.A."/>
            <person name="Arkin A.P."/>
            <person name="Dehal P."/>
            <person name="Stolyar S.M."/>
            <person name="Hazen T.C."/>
            <person name="Woyke T.J."/>
        </authorList>
    </citation>
    <scope>NUCLEOTIDE SEQUENCE [LARGE SCALE GENOMIC DNA]</scope>
    <source>
        <strain evidence="1 2">JJ</strain>
    </source>
</reference>
<dbReference type="eggNOG" id="ENOG5031H8F">
    <property type="taxonomic scope" value="Bacteria"/>
</dbReference>
<sequence>MSTKTEHVKKVNAVVCAYFAHTGYLTREEAKDLCGLDESHFEEAYAKAGNIFSKIGAEPDKGVSKLFDHLAKEVDDYMKHISGYGIA</sequence>
<evidence type="ECO:0000313" key="2">
    <source>
        <dbReference type="Proteomes" id="UP000006250"/>
    </source>
</evidence>
<accession>E1JUH4</accession>
<dbReference type="STRING" id="596151.DesfrDRAFT_1273"/>
<dbReference type="EMBL" id="AECZ01000006">
    <property type="protein sequence ID" value="EFL52104.1"/>
    <property type="molecule type" value="Genomic_DNA"/>
</dbReference>
<gene>
    <name evidence="1" type="ORF">DesfrDRAFT_1273</name>
</gene>
<dbReference type="Proteomes" id="UP000006250">
    <property type="component" value="Unassembled WGS sequence"/>
</dbReference>
<dbReference type="RefSeq" id="WP_005992194.1">
    <property type="nucleotide sequence ID" value="NZ_AECZ01000006.1"/>
</dbReference>
<dbReference type="AlphaFoldDB" id="E1JUH4"/>
<evidence type="ECO:0000313" key="1">
    <source>
        <dbReference type="EMBL" id="EFL52104.1"/>
    </source>
</evidence>
<name>E1JUH4_SOLFR</name>
<comment type="caution">
    <text evidence="1">The sequence shown here is derived from an EMBL/GenBank/DDBJ whole genome shotgun (WGS) entry which is preliminary data.</text>
</comment>
<proteinExistence type="predicted"/>
<keyword evidence="2" id="KW-1185">Reference proteome</keyword>
<protein>
    <submittedName>
        <fullName evidence="1">Uncharacterized protein</fullName>
    </submittedName>
</protein>
<dbReference type="OrthoDB" id="5457966at2"/>